<evidence type="ECO:0000313" key="4">
    <source>
        <dbReference type="EMBL" id="ABX08269.1"/>
    </source>
</evidence>
<dbReference type="HAMAP" id="MF_01459">
    <property type="entry name" value="Chrphore_lyase_CpxS"/>
    <property type="match status" value="1"/>
</dbReference>
<dbReference type="GO" id="GO:0016829">
    <property type="term" value="F:lyase activity"/>
    <property type="evidence" value="ECO:0007669"/>
    <property type="project" value="UniProtKB-KW"/>
</dbReference>
<sequence>MNIEQFVAQSLGEWKAMRSSHSLAFKQFEEIISKIIIKPLDINDSNIQELIEDSIYKKEEMVQPFQIEWQAESNWEEDSEQKDMKGSSILIPILRRSKNGIIIRSIGYTEKVRAISYFKFLEDGTMILSTQYNQSTAEERIWFISNSVRCRSSVVRSKDSSAILQTSFSSEVKLRGNP</sequence>
<dbReference type="GO" id="GO:0017006">
    <property type="term" value="P:protein-tetrapyrrole linkage"/>
    <property type="evidence" value="ECO:0007669"/>
    <property type="project" value="UniProtKB-UniRule"/>
</dbReference>
<evidence type="ECO:0000256" key="1">
    <source>
        <dbReference type="ARBA" id="ARBA00010681"/>
    </source>
</evidence>
<accession>A9BDV9</accession>
<dbReference type="InterPro" id="IPR018536">
    <property type="entry name" value="CpcS/CpeS"/>
</dbReference>
<dbReference type="STRING" id="93059.P9211_03381"/>
<dbReference type="EMBL" id="CP000878">
    <property type="protein sequence ID" value="ABX08269.1"/>
    <property type="molecule type" value="Genomic_DNA"/>
</dbReference>
<evidence type="ECO:0000256" key="2">
    <source>
        <dbReference type="ARBA" id="ARBA00023239"/>
    </source>
</evidence>
<dbReference type="RefSeq" id="WP_012194893.1">
    <property type="nucleotide sequence ID" value="NC_009976.1"/>
</dbReference>
<dbReference type="Pfam" id="PF09367">
    <property type="entry name" value="CpeS"/>
    <property type="match status" value="1"/>
</dbReference>
<evidence type="ECO:0000313" key="5">
    <source>
        <dbReference type="Proteomes" id="UP000000788"/>
    </source>
</evidence>
<dbReference type="HOGENOM" id="CLU_096258_0_0_3"/>
<dbReference type="eggNOG" id="ENOG502ZBV6">
    <property type="taxonomic scope" value="Bacteria"/>
</dbReference>
<keyword evidence="5" id="KW-1185">Reference proteome</keyword>
<reference evidence="4 5" key="1">
    <citation type="journal article" date="2007" name="PLoS Genet.">
        <title>Patterns and implications of gene gain and loss in the evolution of Prochlorococcus.</title>
        <authorList>
            <person name="Kettler G.C."/>
            <person name="Martiny A.C."/>
            <person name="Huang K."/>
            <person name="Zucker J."/>
            <person name="Coleman M.L."/>
            <person name="Rodrigue S."/>
            <person name="Chen F."/>
            <person name="Lapidus A."/>
            <person name="Ferriera S."/>
            <person name="Johnson J."/>
            <person name="Steglich C."/>
            <person name="Church G.M."/>
            <person name="Richardson P."/>
            <person name="Chisholm S.W."/>
        </authorList>
    </citation>
    <scope>NUCLEOTIDE SEQUENCE [LARGE SCALE GENOMIC DNA]</scope>
    <source>
        <strain evidence="5">MIT 9211</strain>
    </source>
</reference>
<dbReference type="Proteomes" id="UP000000788">
    <property type="component" value="Chromosome"/>
</dbReference>
<dbReference type="Gene3D" id="2.40.128.20">
    <property type="match status" value="1"/>
</dbReference>
<proteinExistence type="inferred from homology"/>
<dbReference type="OrthoDB" id="554080at2"/>
<keyword evidence="2 3" id="KW-0456">Lyase</keyword>
<comment type="function">
    <text evidence="3">Covalently attaches a chromophore to Cys residue(s) of phycobiliproteins.</text>
</comment>
<dbReference type="InterPro" id="IPR012674">
    <property type="entry name" value="Calycin"/>
</dbReference>
<dbReference type="EC" id="4.-.-.-" evidence="3"/>
<name>A9BDV9_PROM4</name>
<comment type="similarity">
    <text evidence="1 3">Belongs to the CpcS/CpeS biliprotein lyase family.</text>
</comment>
<dbReference type="AlphaFoldDB" id="A9BDV9"/>
<protein>
    <recommendedName>
        <fullName evidence="3">Chromophore lyase CpcS/CpeS</fullName>
        <ecNumber evidence="3">4.-.-.-</ecNumber>
    </recommendedName>
</protein>
<dbReference type="CDD" id="cd16339">
    <property type="entry name" value="CpcS"/>
    <property type="match status" value="1"/>
</dbReference>
<evidence type="ECO:0000256" key="3">
    <source>
        <dbReference type="HAMAP-Rule" id="MF_01459"/>
    </source>
</evidence>
<dbReference type="KEGG" id="pmj:P9211_03381"/>
<gene>
    <name evidence="4" type="primary">cpeS</name>
    <name evidence="3" type="synonym">cpcS</name>
    <name evidence="4" type="ordered locus">P9211_03381</name>
</gene>
<organism evidence="4 5">
    <name type="scientific">Prochlorococcus marinus (strain MIT 9211)</name>
    <dbReference type="NCBI Taxonomy" id="93059"/>
    <lineage>
        <taxon>Bacteria</taxon>
        <taxon>Bacillati</taxon>
        <taxon>Cyanobacteriota</taxon>
        <taxon>Cyanophyceae</taxon>
        <taxon>Synechococcales</taxon>
        <taxon>Prochlorococcaceae</taxon>
        <taxon>Prochlorococcus</taxon>
    </lineage>
</organism>